<sequence>MSPLKPPVARRVAVVAGARVPFARSDGPYATASNQEMLTAALDALVERQGLEGPGAVGEFVAGAVLKHSRDFNLARETVLGSKLDPRTPAYDIQQACGTGLQAVIAAASKIALGQTESAVAGGADTASDAPLGVNDQLRRILLEARRAKSAGARLKALARVRPGHLVPDIPRNAEPRTGLSMGEHAAVTAAAWGVTRQDQDELAATSHQRLAAAYERGFFEELVVPFRGLTRDQNLRSDSTPAKLAALKPVFGLEGPEPTMTAGNSTPLTDGAAVVLLASEEWAKARGLEVLAYLTAYETAAVDYVNGEDGLLMAPAYAVPRMLERAGLGLDDFDLVEIHEAFASQVLATLAAWEKQGLGPVGRDRLNIAGSSLATGHPFAATGARIVATLARLLAEREGPGRGLISVCAAGGQGVTAILERA</sequence>
<dbReference type="NCBIfam" id="TIGR01930">
    <property type="entry name" value="AcCoA-C-Actrans"/>
    <property type="match status" value="1"/>
</dbReference>
<comment type="similarity">
    <text evidence="1 5">Belongs to the thiolase-like superfamily. Thiolase family.</text>
</comment>
<dbReference type="PIRSF" id="PIRSF000429">
    <property type="entry name" value="Ac-CoA_Ac_transf"/>
    <property type="match status" value="1"/>
</dbReference>
<feature type="domain" description="Thiolase C-terminal" evidence="7">
    <location>
        <begin position="290"/>
        <end position="422"/>
    </location>
</feature>
<dbReference type="PANTHER" id="PTHR42689:SF1">
    <property type="entry name" value="ACETYL-COA ACYLTRANSFERASE FADA2 (3-KETOACYL-COA THIOLASE) (BETA-KETOTHIOLASE)-RELATED"/>
    <property type="match status" value="1"/>
</dbReference>
<accession>A0AAI8L127</accession>
<dbReference type="AlphaFoldDB" id="A0AAI8L127"/>
<dbReference type="GO" id="GO:0003988">
    <property type="term" value="F:acetyl-CoA C-acyltransferase activity"/>
    <property type="evidence" value="ECO:0007669"/>
    <property type="project" value="UniProtKB-EC"/>
</dbReference>
<feature type="active site" description="Acyl-thioester intermediate" evidence="4">
    <location>
        <position position="97"/>
    </location>
</feature>
<dbReference type="CDD" id="cd00751">
    <property type="entry name" value="thiolase"/>
    <property type="match status" value="1"/>
</dbReference>
<evidence type="ECO:0000259" key="7">
    <source>
        <dbReference type="Pfam" id="PF02803"/>
    </source>
</evidence>
<dbReference type="EC" id="2.3.1.16" evidence="8"/>
<evidence type="ECO:0000256" key="3">
    <source>
        <dbReference type="ARBA" id="ARBA00023315"/>
    </source>
</evidence>
<feature type="domain" description="Thiolase N-terminal" evidence="6">
    <location>
        <begin position="12"/>
        <end position="282"/>
    </location>
</feature>
<feature type="active site" description="Proton acceptor" evidence="4">
    <location>
        <position position="378"/>
    </location>
</feature>
<dbReference type="KEGG" id="sge:DWG14_03593"/>
<dbReference type="GO" id="GO:0005829">
    <property type="term" value="C:cytosol"/>
    <property type="evidence" value="ECO:0007669"/>
    <property type="project" value="TreeGrafter"/>
</dbReference>
<dbReference type="Pfam" id="PF00108">
    <property type="entry name" value="Thiolase_N"/>
    <property type="match status" value="1"/>
</dbReference>
<dbReference type="Pfam" id="PF02803">
    <property type="entry name" value="Thiolase_C"/>
    <property type="match status" value="1"/>
</dbReference>
<proteinExistence type="inferred from homology"/>
<keyword evidence="3 5" id="KW-0012">Acyltransferase</keyword>
<reference evidence="8 9" key="1">
    <citation type="submission" date="2018-09" db="EMBL/GenBank/DDBJ databases">
        <title>Production of Trimethoprim by Streptomyces sp. 3E-1.</title>
        <authorList>
            <person name="Kang H.J."/>
            <person name="Kim S.B."/>
        </authorList>
    </citation>
    <scope>NUCLEOTIDE SEQUENCE [LARGE SCALE GENOMIC DNA]</scope>
    <source>
        <strain evidence="8 9">3E-1</strain>
    </source>
</reference>
<dbReference type="InterPro" id="IPR002155">
    <property type="entry name" value="Thiolase"/>
</dbReference>
<dbReference type="Proteomes" id="UP000265765">
    <property type="component" value="Chromosome"/>
</dbReference>
<dbReference type="InterPro" id="IPR020616">
    <property type="entry name" value="Thiolase_N"/>
</dbReference>
<protein>
    <submittedName>
        <fullName evidence="8">3-ketoacyl-CoA thiolase</fullName>
        <ecNumber evidence="8">2.3.1.16</ecNumber>
    </submittedName>
</protein>
<dbReference type="PANTHER" id="PTHR42689">
    <property type="entry name" value="ACETYL-COA ACYLTRANSFERASE FADA2 (3-KETOACYL-COA THIOLASE) (BETA-KETOTHIOLASE)-RELATED"/>
    <property type="match status" value="1"/>
</dbReference>
<dbReference type="InterPro" id="IPR016039">
    <property type="entry name" value="Thiolase-like"/>
</dbReference>
<keyword evidence="2 5" id="KW-0808">Transferase</keyword>
<evidence type="ECO:0000259" key="6">
    <source>
        <dbReference type="Pfam" id="PF00108"/>
    </source>
</evidence>
<evidence type="ECO:0000256" key="2">
    <source>
        <dbReference type="ARBA" id="ARBA00022679"/>
    </source>
</evidence>
<evidence type="ECO:0000313" key="8">
    <source>
        <dbReference type="EMBL" id="AYC39356.1"/>
    </source>
</evidence>
<dbReference type="SUPFAM" id="SSF53901">
    <property type="entry name" value="Thiolase-like"/>
    <property type="match status" value="2"/>
</dbReference>
<evidence type="ECO:0000256" key="5">
    <source>
        <dbReference type="RuleBase" id="RU003557"/>
    </source>
</evidence>
<dbReference type="NCBIfam" id="NF006740">
    <property type="entry name" value="PRK09268.1"/>
    <property type="match status" value="1"/>
</dbReference>
<dbReference type="RefSeq" id="WP_120051323.1">
    <property type="nucleotide sequence ID" value="NZ_CP032427.1"/>
</dbReference>
<evidence type="ECO:0000256" key="1">
    <source>
        <dbReference type="ARBA" id="ARBA00010982"/>
    </source>
</evidence>
<evidence type="ECO:0000256" key="4">
    <source>
        <dbReference type="PIRSR" id="PIRSR000429-1"/>
    </source>
</evidence>
<feature type="active site" description="Proton acceptor" evidence="4">
    <location>
        <position position="409"/>
    </location>
</feature>
<organism evidence="8 9">
    <name type="scientific">Streptomyces griseorubiginosus</name>
    <dbReference type="NCBI Taxonomy" id="67304"/>
    <lineage>
        <taxon>Bacteria</taxon>
        <taxon>Bacillati</taxon>
        <taxon>Actinomycetota</taxon>
        <taxon>Actinomycetes</taxon>
        <taxon>Kitasatosporales</taxon>
        <taxon>Streptomycetaceae</taxon>
        <taxon>Streptomyces</taxon>
    </lineage>
</organism>
<gene>
    <name evidence="8" type="primary">fadI_1</name>
    <name evidence="8" type="ORF">DWG14_03593</name>
</gene>
<dbReference type="GeneID" id="91282514"/>
<evidence type="ECO:0000313" key="9">
    <source>
        <dbReference type="Proteomes" id="UP000265765"/>
    </source>
</evidence>
<dbReference type="Gene3D" id="3.40.47.10">
    <property type="match status" value="1"/>
</dbReference>
<dbReference type="InterPro" id="IPR020617">
    <property type="entry name" value="Thiolase_C"/>
</dbReference>
<name>A0AAI8L127_9ACTN</name>
<dbReference type="EMBL" id="CP032427">
    <property type="protein sequence ID" value="AYC39356.1"/>
    <property type="molecule type" value="Genomic_DNA"/>
</dbReference>
<dbReference type="InterPro" id="IPR050521">
    <property type="entry name" value="3-ketoacyl-CoA_Thiolase"/>
</dbReference>